<dbReference type="InterPro" id="IPR002942">
    <property type="entry name" value="S4_RNA-bd"/>
</dbReference>
<dbReference type="Pfam" id="PF01479">
    <property type="entry name" value="S4"/>
    <property type="match status" value="1"/>
</dbReference>
<dbReference type="InterPro" id="IPR006145">
    <property type="entry name" value="PsdUridine_synth_RsuA/RluA"/>
</dbReference>
<sequence>MSNEQKSGERIAKVLARAGVASRRGAEKLIEEGRVTVNGQKLASPALNVTERDRITVDGKPVGEPEKTRLWRYHKPTGLVTTHKDPEGRETVFDKLPKELGRVISVGRLDLNSEGLLLLTNNGELSRALELPSTAWVRRYRVRAFGKVGEPELNKLRKGITAEGVKYGPIEAEVEREQGGNIWLNVALKEGKNREVRKALAAVGLTVNRLIRISYGPFQLGHLEKGEVKAVPERVLRDQCAHLLKELR</sequence>
<evidence type="ECO:0000256" key="2">
    <source>
        <dbReference type="ARBA" id="ARBA00008348"/>
    </source>
</evidence>
<accession>A0ABU7LN87</accession>
<dbReference type="Gene3D" id="3.30.70.580">
    <property type="entry name" value="Pseudouridine synthase I, catalytic domain, N-terminal subdomain"/>
    <property type="match status" value="1"/>
</dbReference>
<dbReference type="InterPro" id="IPR050343">
    <property type="entry name" value="RsuA_PseudoU_synthase"/>
</dbReference>
<dbReference type="GO" id="GO:0016853">
    <property type="term" value="F:isomerase activity"/>
    <property type="evidence" value="ECO:0007669"/>
    <property type="project" value="UniProtKB-KW"/>
</dbReference>
<comment type="caution">
    <text evidence="8">The sequence shown here is derived from an EMBL/GenBank/DDBJ whole genome shotgun (WGS) entry which is preliminary data.</text>
</comment>
<comment type="catalytic activity">
    <reaction evidence="1">
        <text>a uridine in RNA = a pseudouridine in RNA</text>
        <dbReference type="Rhea" id="RHEA:48348"/>
        <dbReference type="Rhea" id="RHEA-COMP:12068"/>
        <dbReference type="Rhea" id="RHEA-COMP:12069"/>
        <dbReference type="ChEBI" id="CHEBI:65314"/>
        <dbReference type="ChEBI" id="CHEBI:65315"/>
    </reaction>
</comment>
<evidence type="ECO:0000256" key="6">
    <source>
        <dbReference type="RuleBase" id="RU003887"/>
    </source>
</evidence>
<proteinExistence type="inferred from homology"/>
<dbReference type="NCBIfam" id="TIGR00093">
    <property type="entry name" value="pseudouridine synthase"/>
    <property type="match status" value="1"/>
</dbReference>
<dbReference type="InterPro" id="IPR018496">
    <property type="entry name" value="PsdUridine_synth_RsuA/RluB_CS"/>
</dbReference>
<evidence type="ECO:0000256" key="4">
    <source>
        <dbReference type="ARBA" id="ARBA00023235"/>
    </source>
</evidence>
<dbReference type="EC" id="5.4.99.-" evidence="6"/>
<dbReference type="InterPro" id="IPR000748">
    <property type="entry name" value="PsdUridine_synth_RsuA/RluB/E/F"/>
</dbReference>
<dbReference type="PANTHER" id="PTHR47683">
    <property type="entry name" value="PSEUDOURIDINE SYNTHASE FAMILY PROTEIN-RELATED"/>
    <property type="match status" value="1"/>
</dbReference>
<reference evidence="8 9" key="1">
    <citation type="submission" date="2024-01" db="EMBL/GenBank/DDBJ databases">
        <title>Hyphobacterium bacterium isolated from marine sediment.</title>
        <authorList>
            <person name="Zhao S."/>
        </authorList>
    </citation>
    <scope>NUCLEOTIDE SEQUENCE [LARGE SCALE GENOMIC DNA]</scope>
    <source>
        <strain evidence="9">HN65</strain>
    </source>
</reference>
<evidence type="ECO:0000259" key="7">
    <source>
        <dbReference type="SMART" id="SM00363"/>
    </source>
</evidence>
<dbReference type="SUPFAM" id="SSF55174">
    <property type="entry name" value="Alpha-L RNA-binding motif"/>
    <property type="match status" value="1"/>
</dbReference>
<dbReference type="EMBL" id="JAZDRP010000002">
    <property type="protein sequence ID" value="MEE2525364.1"/>
    <property type="molecule type" value="Genomic_DNA"/>
</dbReference>
<evidence type="ECO:0000256" key="5">
    <source>
        <dbReference type="PROSITE-ProRule" id="PRU00182"/>
    </source>
</evidence>
<keyword evidence="3 5" id="KW-0694">RNA-binding</keyword>
<dbReference type="PROSITE" id="PS01149">
    <property type="entry name" value="PSI_RSU"/>
    <property type="match status" value="1"/>
</dbReference>
<dbReference type="InterPro" id="IPR020094">
    <property type="entry name" value="TruA/RsuA/RluB/E/F_N"/>
</dbReference>
<organism evidence="8 9">
    <name type="scientific">Hyphobacterium lacteum</name>
    <dbReference type="NCBI Taxonomy" id="3116575"/>
    <lineage>
        <taxon>Bacteria</taxon>
        <taxon>Pseudomonadati</taxon>
        <taxon>Pseudomonadota</taxon>
        <taxon>Alphaproteobacteria</taxon>
        <taxon>Maricaulales</taxon>
        <taxon>Maricaulaceae</taxon>
        <taxon>Hyphobacterium</taxon>
    </lineage>
</organism>
<dbReference type="InterPro" id="IPR036986">
    <property type="entry name" value="S4_RNA-bd_sf"/>
</dbReference>
<dbReference type="SUPFAM" id="SSF55120">
    <property type="entry name" value="Pseudouridine synthase"/>
    <property type="match status" value="1"/>
</dbReference>
<dbReference type="Gene3D" id="3.30.70.1560">
    <property type="entry name" value="Alpha-L RNA-binding motif"/>
    <property type="match status" value="1"/>
</dbReference>
<dbReference type="Pfam" id="PF00849">
    <property type="entry name" value="PseudoU_synth_2"/>
    <property type="match status" value="1"/>
</dbReference>
<protein>
    <recommendedName>
        <fullName evidence="6">Pseudouridine synthase</fullName>
        <ecNumber evidence="6">5.4.99.-</ecNumber>
    </recommendedName>
</protein>
<dbReference type="PROSITE" id="PS50889">
    <property type="entry name" value="S4"/>
    <property type="match status" value="1"/>
</dbReference>
<dbReference type="RefSeq" id="WP_330198027.1">
    <property type="nucleotide sequence ID" value="NZ_JAZDRP010000002.1"/>
</dbReference>
<feature type="domain" description="RNA-binding S4" evidence="7">
    <location>
        <begin position="9"/>
        <end position="67"/>
    </location>
</feature>
<evidence type="ECO:0000313" key="9">
    <source>
        <dbReference type="Proteomes" id="UP001354971"/>
    </source>
</evidence>
<evidence type="ECO:0000256" key="3">
    <source>
        <dbReference type="ARBA" id="ARBA00022884"/>
    </source>
</evidence>
<name>A0ABU7LN87_9PROT</name>
<dbReference type="InterPro" id="IPR020103">
    <property type="entry name" value="PsdUridine_synth_cat_dom_sf"/>
</dbReference>
<comment type="similarity">
    <text evidence="2 6">Belongs to the pseudouridine synthase RsuA family.</text>
</comment>
<dbReference type="InterPro" id="IPR042092">
    <property type="entry name" value="PsdUridine_s_RsuA/RluB/E/F_cat"/>
</dbReference>
<evidence type="ECO:0000256" key="1">
    <source>
        <dbReference type="ARBA" id="ARBA00000073"/>
    </source>
</evidence>
<dbReference type="SMART" id="SM00363">
    <property type="entry name" value="S4"/>
    <property type="match status" value="1"/>
</dbReference>
<evidence type="ECO:0000313" key="8">
    <source>
        <dbReference type="EMBL" id="MEE2525364.1"/>
    </source>
</evidence>
<keyword evidence="9" id="KW-1185">Reference proteome</keyword>
<keyword evidence="4 6" id="KW-0413">Isomerase</keyword>
<gene>
    <name evidence="8" type="ORF">V0U79_03225</name>
</gene>
<dbReference type="Gene3D" id="3.10.290.10">
    <property type="entry name" value="RNA-binding S4 domain"/>
    <property type="match status" value="1"/>
</dbReference>
<dbReference type="Proteomes" id="UP001354971">
    <property type="component" value="Unassembled WGS sequence"/>
</dbReference>
<dbReference type="CDD" id="cd00165">
    <property type="entry name" value="S4"/>
    <property type="match status" value="1"/>
</dbReference>
<dbReference type="PANTHER" id="PTHR47683:SF3">
    <property type="entry name" value="RIBOSOMAL LARGE SUBUNIT PSEUDOURIDINE SYNTHASE B"/>
    <property type="match status" value="1"/>
</dbReference>